<dbReference type="OrthoDB" id="5421057at2"/>
<sequence length="265" mass="31158">MITVVRIAKGKGPFYTIQLSEGEDLRVSEDILVRYRLLKGQEISEQTLDEIRKSGGYDYGLQMAMNYLSYQLRTEKEVRTYLKEKEIERDDRDKIVIKLKELTLINDLVYGESYVRTQVRISDKGPQTISQQLKLKGLKPEEIEQALTFYPKDSQIEVAQHTAEKSLKKIHGKSQRETMQKVRQTLMQKGFSPDVITSVMERIPFEIEEEEEYAILVQQADKLWCRHERLDASKRNMKIKQSLYQKGYSFDDIQRYLDEKEVSND</sequence>
<dbReference type="eggNOG" id="COG2137">
    <property type="taxonomic scope" value="Bacteria"/>
</dbReference>
<dbReference type="Pfam" id="PF21981">
    <property type="entry name" value="RecX_HTH3"/>
    <property type="match status" value="2"/>
</dbReference>
<evidence type="ECO:0000259" key="7">
    <source>
        <dbReference type="Pfam" id="PF02631"/>
    </source>
</evidence>
<dbReference type="PATRIC" id="fig|1158610.3.peg.530"/>
<evidence type="ECO:0000256" key="1">
    <source>
        <dbReference type="ARBA" id="ARBA00003529"/>
    </source>
</evidence>
<name>R3X0M0_9ENTE</name>
<evidence type="ECO:0000313" key="10">
    <source>
        <dbReference type="EMBL" id="EOL47555.1"/>
    </source>
</evidence>
<evidence type="ECO:0000256" key="3">
    <source>
        <dbReference type="ARBA" id="ARBA00009695"/>
    </source>
</evidence>
<proteinExistence type="inferred from homology"/>
<comment type="function">
    <text evidence="1 6">Modulates RecA activity.</text>
</comment>
<dbReference type="HAMAP" id="MF_01114">
    <property type="entry name" value="RecX"/>
    <property type="match status" value="1"/>
</dbReference>
<dbReference type="InterPro" id="IPR036388">
    <property type="entry name" value="WH-like_DNA-bd_sf"/>
</dbReference>
<dbReference type="InterPro" id="IPR053925">
    <property type="entry name" value="RecX_HTH_3rd"/>
</dbReference>
<dbReference type="HOGENOM" id="CLU_066607_4_0_9"/>
<dbReference type="InterPro" id="IPR003783">
    <property type="entry name" value="Regulatory_RecX"/>
</dbReference>
<dbReference type="RefSeq" id="WP_010767231.1">
    <property type="nucleotide sequence ID" value="NZ_ASWE01000004.1"/>
</dbReference>
<comment type="similarity">
    <text evidence="3 6">Belongs to the RecX family.</text>
</comment>
<keyword evidence="11" id="KW-1185">Reference proteome</keyword>
<feature type="domain" description="RecX second three-helical" evidence="7">
    <location>
        <begin position="106"/>
        <end position="147"/>
    </location>
</feature>
<dbReference type="NCBIfam" id="NF010733">
    <property type="entry name" value="PRK14135.1"/>
    <property type="match status" value="1"/>
</dbReference>
<evidence type="ECO:0000256" key="2">
    <source>
        <dbReference type="ARBA" id="ARBA00004496"/>
    </source>
</evidence>
<dbReference type="Pfam" id="PF02631">
    <property type="entry name" value="RecX_HTH2"/>
    <property type="match status" value="1"/>
</dbReference>
<dbReference type="STRING" id="154621.RV11_GL000356"/>
<evidence type="ECO:0000259" key="9">
    <source>
        <dbReference type="Pfam" id="PF21982"/>
    </source>
</evidence>
<reference evidence="10 11" key="1">
    <citation type="submission" date="2013-02" db="EMBL/GenBank/DDBJ databases">
        <title>The Genome Sequence of Enterococcus phoeniculicola BAA-412.</title>
        <authorList>
            <consortium name="The Broad Institute Genome Sequencing Platform"/>
            <consortium name="The Broad Institute Genome Sequencing Center for Infectious Disease"/>
            <person name="Earl A.M."/>
            <person name="Gilmore M.S."/>
            <person name="Lebreton F."/>
            <person name="Walker B."/>
            <person name="Young S.K."/>
            <person name="Zeng Q."/>
            <person name="Gargeya S."/>
            <person name="Fitzgerald M."/>
            <person name="Haas B."/>
            <person name="Abouelleil A."/>
            <person name="Alvarado L."/>
            <person name="Arachchi H.M."/>
            <person name="Berlin A.M."/>
            <person name="Chapman S.B."/>
            <person name="Dewar J."/>
            <person name="Goldberg J."/>
            <person name="Griggs A."/>
            <person name="Gujja S."/>
            <person name="Hansen M."/>
            <person name="Howarth C."/>
            <person name="Imamovic A."/>
            <person name="Larimer J."/>
            <person name="McCowan C."/>
            <person name="Murphy C."/>
            <person name="Neiman D."/>
            <person name="Pearson M."/>
            <person name="Priest M."/>
            <person name="Roberts A."/>
            <person name="Saif S."/>
            <person name="Shea T."/>
            <person name="Sisk P."/>
            <person name="Sykes S."/>
            <person name="Wortman J."/>
            <person name="Nusbaum C."/>
            <person name="Birren B."/>
        </authorList>
    </citation>
    <scope>NUCLEOTIDE SEQUENCE [LARGE SCALE GENOMIC DNA]</scope>
    <source>
        <strain evidence="10 11">ATCC BAA-412</strain>
    </source>
</reference>
<dbReference type="PANTHER" id="PTHR33602">
    <property type="entry name" value="REGULATORY PROTEIN RECX FAMILY PROTEIN"/>
    <property type="match status" value="1"/>
</dbReference>
<dbReference type="InterPro" id="IPR053924">
    <property type="entry name" value="RecX_HTH_2nd"/>
</dbReference>
<keyword evidence="5 6" id="KW-0963">Cytoplasm</keyword>
<dbReference type="AlphaFoldDB" id="R3X0M0"/>
<organism evidence="10 11">
    <name type="scientific">Enterococcus phoeniculicola ATCC BAA-412</name>
    <dbReference type="NCBI Taxonomy" id="1158610"/>
    <lineage>
        <taxon>Bacteria</taxon>
        <taxon>Bacillati</taxon>
        <taxon>Bacillota</taxon>
        <taxon>Bacilli</taxon>
        <taxon>Lactobacillales</taxon>
        <taxon>Enterococcaceae</taxon>
        <taxon>Enterococcus</taxon>
    </lineage>
</organism>
<dbReference type="Gene3D" id="1.10.10.10">
    <property type="entry name" value="Winged helix-like DNA-binding domain superfamily/Winged helix DNA-binding domain"/>
    <property type="match status" value="4"/>
</dbReference>
<dbReference type="EMBL" id="AJAT01000008">
    <property type="protein sequence ID" value="EOL47555.1"/>
    <property type="molecule type" value="Genomic_DNA"/>
</dbReference>
<dbReference type="InterPro" id="IPR053926">
    <property type="entry name" value="RecX_HTH_1st"/>
</dbReference>
<evidence type="ECO:0000313" key="11">
    <source>
        <dbReference type="Proteomes" id="UP000013785"/>
    </source>
</evidence>
<evidence type="ECO:0000256" key="4">
    <source>
        <dbReference type="ARBA" id="ARBA00018111"/>
    </source>
</evidence>
<dbReference type="GO" id="GO:0005737">
    <property type="term" value="C:cytoplasm"/>
    <property type="evidence" value="ECO:0007669"/>
    <property type="project" value="UniProtKB-SubCell"/>
</dbReference>
<dbReference type="Proteomes" id="UP000013785">
    <property type="component" value="Unassembled WGS sequence"/>
</dbReference>
<feature type="domain" description="RecX third three-helical" evidence="8">
    <location>
        <begin position="154"/>
        <end position="200"/>
    </location>
</feature>
<feature type="domain" description="RecX third three-helical" evidence="8">
    <location>
        <begin position="210"/>
        <end position="257"/>
    </location>
</feature>
<comment type="caution">
    <text evidence="10">The sequence shown here is derived from an EMBL/GenBank/DDBJ whole genome shotgun (WGS) entry which is preliminary data.</text>
</comment>
<comment type="subcellular location">
    <subcellularLocation>
        <location evidence="2 6">Cytoplasm</location>
    </subcellularLocation>
</comment>
<dbReference type="GO" id="GO:0006282">
    <property type="term" value="P:regulation of DNA repair"/>
    <property type="evidence" value="ECO:0007669"/>
    <property type="project" value="UniProtKB-UniRule"/>
</dbReference>
<dbReference type="PANTHER" id="PTHR33602:SF1">
    <property type="entry name" value="REGULATORY PROTEIN RECX FAMILY PROTEIN"/>
    <property type="match status" value="1"/>
</dbReference>
<accession>R3X0M0</accession>
<feature type="domain" description="RecX first three-helical" evidence="9">
    <location>
        <begin position="62"/>
        <end position="99"/>
    </location>
</feature>
<evidence type="ECO:0000256" key="5">
    <source>
        <dbReference type="ARBA" id="ARBA00022490"/>
    </source>
</evidence>
<evidence type="ECO:0000256" key="6">
    <source>
        <dbReference type="HAMAP-Rule" id="MF_01114"/>
    </source>
</evidence>
<gene>
    <name evidence="6" type="primary">recX</name>
    <name evidence="10" type="ORF">UC3_00558</name>
</gene>
<protein>
    <recommendedName>
        <fullName evidence="4 6">Regulatory protein RecX</fullName>
    </recommendedName>
</protein>
<dbReference type="Pfam" id="PF21982">
    <property type="entry name" value="RecX_HTH1"/>
    <property type="match status" value="1"/>
</dbReference>
<evidence type="ECO:0000259" key="8">
    <source>
        <dbReference type="Pfam" id="PF21981"/>
    </source>
</evidence>